<dbReference type="GO" id="GO:0005634">
    <property type="term" value="C:nucleus"/>
    <property type="evidence" value="ECO:0007669"/>
    <property type="project" value="TreeGrafter"/>
</dbReference>
<dbReference type="OrthoDB" id="20922at2759"/>
<evidence type="ECO:0000313" key="4">
    <source>
        <dbReference type="Proteomes" id="UP000695562"/>
    </source>
</evidence>
<gene>
    <name evidence="3" type="ORF">CYY_001620</name>
</gene>
<feature type="region of interest" description="Disordered" evidence="2">
    <location>
        <begin position="113"/>
        <end position="138"/>
    </location>
</feature>
<dbReference type="PANTHER" id="PTHR15885:SF1">
    <property type="entry name" value="COILED-COIL DOMAIN-CONTAINING PROTEIN 174"/>
    <property type="match status" value="1"/>
</dbReference>
<protein>
    <submittedName>
        <fullName evidence="3">Uncharacterized protein</fullName>
    </submittedName>
</protein>
<feature type="compositionally biased region" description="Basic and acidic residues" evidence="2">
    <location>
        <begin position="172"/>
        <end position="206"/>
    </location>
</feature>
<name>A0A8J4V3X9_9MYCE</name>
<feature type="region of interest" description="Disordered" evidence="2">
    <location>
        <begin position="151"/>
        <end position="206"/>
    </location>
</feature>
<keyword evidence="4" id="KW-1185">Reference proteome</keyword>
<dbReference type="EMBL" id="AJWJ01000040">
    <property type="protein sequence ID" value="KAF2077053.1"/>
    <property type="molecule type" value="Genomic_DNA"/>
</dbReference>
<sequence length="234" mass="27585">MWNKKKEIEGVSSSSLVTLKSIVSNEELLKGDQDKTSTKVRKTKLEPLTKNKGVADRVQKDLDTTETETKTLDQSHRALIAKTKLYQKLSNNYTEEYEKNQDILVDFLAKDENNRTTSTTSTSQQQRTKPSYNPDYDEMKSLWEKEKYKSDVKDNYGDYADDYNDDDDQDEQERKRKEEKIRDMIREEESTKTNRDKVQIEKNTTKQEKLDRLAQIQQKKKLALLKQKLNQQKK</sequence>
<evidence type="ECO:0000313" key="3">
    <source>
        <dbReference type="EMBL" id="KAF2077053.1"/>
    </source>
</evidence>
<dbReference type="InterPro" id="IPR025066">
    <property type="entry name" value="CCDC174-like"/>
</dbReference>
<accession>A0A8J4V3X9</accession>
<evidence type="ECO:0000256" key="2">
    <source>
        <dbReference type="SAM" id="MobiDB-lite"/>
    </source>
</evidence>
<dbReference type="Proteomes" id="UP000695562">
    <property type="component" value="Unassembled WGS sequence"/>
</dbReference>
<reference evidence="3" key="1">
    <citation type="submission" date="2020-01" db="EMBL/GenBank/DDBJ databases">
        <title>Development of genomics and gene disruption for Polysphondylium violaceum indicates a role for the polyketide synthase stlB in stalk morphogenesis.</title>
        <authorList>
            <person name="Narita B."/>
            <person name="Kawabe Y."/>
            <person name="Kin K."/>
            <person name="Saito T."/>
            <person name="Gibbs R."/>
            <person name="Kuspa A."/>
            <person name="Muzny D."/>
            <person name="Queller D."/>
            <person name="Richards S."/>
            <person name="Strassman J."/>
            <person name="Sucgang R."/>
            <person name="Worley K."/>
            <person name="Schaap P."/>
        </authorList>
    </citation>
    <scope>NUCLEOTIDE SEQUENCE</scope>
    <source>
        <strain evidence="3">QSvi11</strain>
    </source>
</reference>
<evidence type="ECO:0000256" key="1">
    <source>
        <dbReference type="ARBA" id="ARBA00023054"/>
    </source>
</evidence>
<organism evidence="3 4">
    <name type="scientific">Polysphondylium violaceum</name>
    <dbReference type="NCBI Taxonomy" id="133409"/>
    <lineage>
        <taxon>Eukaryota</taxon>
        <taxon>Amoebozoa</taxon>
        <taxon>Evosea</taxon>
        <taxon>Eumycetozoa</taxon>
        <taxon>Dictyostelia</taxon>
        <taxon>Dictyosteliales</taxon>
        <taxon>Dictyosteliaceae</taxon>
        <taxon>Polysphondylium</taxon>
    </lineage>
</organism>
<proteinExistence type="predicted"/>
<feature type="region of interest" description="Disordered" evidence="2">
    <location>
        <begin position="30"/>
        <end position="70"/>
    </location>
</feature>
<dbReference type="PANTHER" id="PTHR15885">
    <property type="entry name" value="COILED-COIL DOMAIN-CONTAINING PROTEIN 174"/>
    <property type="match status" value="1"/>
</dbReference>
<feature type="compositionally biased region" description="Acidic residues" evidence="2">
    <location>
        <begin position="159"/>
        <end position="171"/>
    </location>
</feature>
<dbReference type="AlphaFoldDB" id="A0A8J4V3X9"/>
<comment type="caution">
    <text evidence="3">The sequence shown here is derived from an EMBL/GenBank/DDBJ whole genome shotgun (WGS) entry which is preliminary data.</text>
</comment>
<keyword evidence="1" id="KW-0175">Coiled coil</keyword>
<feature type="compositionally biased region" description="Low complexity" evidence="2">
    <location>
        <begin position="115"/>
        <end position="128"/>
    </location>
</feature>